<reference evidence="21" key="1">
    <citation type="submission" date="2020-08" db="EMBL/GenBank/DDBJ databases">
        <title>Genome public.</title>
        <authorList>
            <person name="Liu C."/>
            <person name="Sun Q."/>
        </authorList>
    </citation>
    <scope>NUCLEOTIDE SEQUENCE</scope>
    <source>
        <strain evidence="21">NSJ-54</strain>
    </source>
</reference>
<evidence type="ECO:0000256" key="10">
    <source>
        <dbReference type="ARBA" id="ARBA00022840"/>
    </source>
</evidence>
<dbReference type="AlphaFoldDB" id="A0A926EE91"/>
<evidence type="ECO:0000256" key="4">
    <source>
        <dbReference type="ARBA" id="ARBA00010416"/>
    </source>
</evidence>
<dbReference type="GO" id="GO:0008764">
    <property type="term" value="F:UDP-N-acetylmuramoylalanine-D-glutamate ligase activity"/>
    <property type="evidence" value="ECO:0007669"/>
    <property type="project" value="UniProtKB-UniRule"/>
</dbReference>
<dbReference type="GO" id="GO:0009252">
    <property type="term" value="P:peptidoglycan biosynthetic process"/>
    <property type="evidence" value="ECO:0007669"/>
    <property type="project" value="UniProtKB-UniRule"/>
</dbReference>
<accession>A0A926EE91</accession>
<proteinExistence type="inferred from homology"/>
<evidence type="ECO:0000259" key="19">
    <source>
        <dbReference type="Pfam" id="PF02875"/>
    </source>
</evidence>
<dbReference type="GO" id="GO:0051301">
    <property type="term" value="P:cell division"/>
    <property type="evidence" value="ECO:0007669"/>
    <property type="project" value="UniProtKB-KW"/>
</dbReference>
<protein>
    <recommendedName>
        <fullName evidence="6 17">UDP-N-acetylmuramoylalanine--D-glutamate ligase</fullName>
        <ecNumber evidence="5 17">6.3.2.9</ecNumber>
    </recommendedName>
    <alternativeName>
        <fullName evidence="15 17">D-glutamic acid-adding enzyme</fullName>
    </alternativeName>
    <alternativeName>
        <fullName evidence="14 17">UDP-N-acetylmuramoyl-L-alanyl-D-glutamate synthetase</fullName>
    </alternativeName>
</protein>
<evidence type="ECO:0000256" key="15">
    <source>
        <dbReference type="ARBA" id="ARBA00032324"/>
    </source>
</evidence>
<evidence type="ECO:0000256" key="14">
    <source>
        <dbReference type="ARBA" id="ARBA00030398"/>
    </source>
</evidence>
<evidence type="ECO:0000256" key="3">
    <source>
        <dbReference type="ARBA" id="ARBA00004752"/>
    </source>
</evidence>
<dbReference type="Pfam" id="PF08245">
    <property type="entry name" value="Mur_ligase_M"/>
    <property type="match status" value="1"/>
</dbReference>
<keyword evidence="13 17" id="KW-0961">Cell wall biogenesis/degradation</keyword>
<dbReference type="EMBL" id="JACRTC010000003">
    <property type="protein sequence ID" value="MBC8570296.1"/>
    <property type="molecule type" value="Genomic_DNA"/>
</dbReference>
<dbReference type="InterPro" id="IPR036615">
    <property type="entry name" value="Mur_ligase_C_dom_sf"/>
</dbReference>
<dbReference type="EC" id="6.3.2.9" evidence="5 17"/>
<organism evidence="21 22">
    <name type="scientific">Zongyangia hominis</name>
    <dbReference type="NCBI Taxonomy" id="2763677"/>
    <lineage>
        <taxon>Bacteria</taxon>
        <taxon>Bacillati</taxon>
        <taxon>Bacillota</taxon>
        <taxon>Clostridia</taxon>
        <taxon>Eubacteriales</taxon>
        <taxon>Oscillospiraceae</taxon>
        <taxon>Zongyangia</taxon>
    </lineage>
</organism>
<dbReference type="HAMAP" id="MF_00639">
    <property type="entry name" value="MurD"/>
    <property type="match status" value="1"/>
</dbReference>
<dbReference type="PANTHER" id="PTHR43692">
    <property type="entry name" value="UDP-N-ACETYLMURAMOYLALANINE--D-GLUTAMATE LIGASE"/>
    <property type="match status" value="1"/>
</dbReference>
<dbReference type="SUPFAM" id="SSF53244">
    <property type="entry name" value="MurD-like peptide ligases, peptide-binding domain"/>
    <property type="match status" value="1"/>
</dbReference>
<dbReference type="InterPro" id="IPR004101">
    <property type="entry name" value="Mur_ligase_C"/>
</dbReference>
<evidence type="ECO:0000256" key="8">
    <source>
        <dbReference type="ARBA" id="ARBA00022598"/>
    </source>
</evidence>
<gene>
    <name evidence="17" type="primary">murD</name>
    <name evidence="21" type="ORF">H8709_05575</name>
</gene>
<feature type="binding site" evidence="17">
    <location>
        <begin position="123"/>
        <end position="129"/>
    </location>
    <ligand>
        <name>ATP</name>
        <dbReference type="ChEBI" id="CHEBI:30616"/>
    </ligand>
</feature>
<evidence type="ECO:0000256" key="16">
    <source>
        <dbReference type="ARBA" id="ARBA00047632"/>
    </source>
</evidence>
<dbReference type="SUPFAM" id="SSF53623">
    <property type="entry name" value="MurD-like peptide ligases, catalytic domain"/>
    <property type="match status" value="1"/>
</dbReference>
<keyword evidence="12 17" id="KW-0573">Peptidoglycan synthesis</keyword>
<evidence type="ECO:0000313" key="21">
    <source>
        <dbReference type="EMBL" id="MBC8570296.1"/>
    </source>
</evidence>
<comment type="caution">
    <text evidence="21">The sequence shown here is derived from an EMBL/GenBank/DDBJ whole genome shotgun (WGS) entry which is preliminary data.</text>
</comment>
<dbReference type="GO" id="GO:0008360">
    <property type="term" value="P:regulation of cell shape"/>
    <property type="evidence" value="ECO:0007669"/>
    <property type="project" value="UniProtKB-KW"/>
</dbReference>
<keyword evidence="9 17" id="KW-0547">Nucleotide-binding</keyword>
<keyword evidence="10 17" id="KW-0067">ATP-binding</keyword>
<dbReference type="RefSeq" id="WP_262397392.1">
    <property type="nucleotide sequence ID" value="NZ_JACRTC010000003.1"/>
</dbReference>
<dbReference type="InterPro" id="IPR036565">
    <property type="entry name" value="Mur-like_cat_sf"/>
</dbReference>
<dbReference type="GO" id="GO:0005737">
    <property type="term" value="C:cytoplasm"/>
    <property type="evidence" value="ECO:0007669"/>
    <property type="project" value="UniProtKB-SubCell"/>
</dbReference>
<dbReference type="SUPFAM" id="SSF51984">
    <property type="entry name" value="MurCD N-terminal domain"/>
    <property type="match status" value="1"/>
</dbReference>
<dbReference type="InterPro" id="IPR005762">
    <property type="entry name" value="MurD"/>
</dbReference>
<evidence type="ECO:0000256" key="9">
    <source>
        <dbReference type="ARBA" id="ARBA00022741"/>
    </source>
</evidence>
<dbReference type="Proteomes" id="UP000660861">
    <property type="component" value="Unassembled WGS sequence"/>
</dbReference>
<evidence type="ECO:0000256" key="12">
    <source>
        <dbReference type="ARBA" id="ARBA00022984"/>
    </source>
</evidence>
<feature type="domain" description="Mur ligase C-terminal" evidence="19">
    <location>
        <begin position="320"/>
        <end position="439"/>
    </location>
</feature>
<dbReference type="Gene3D" id="3.90.190.20">
    <property type="entry name" value="Mur ligase, C-terminal domain"/>
    <property type="match status" value="1"/>
</dbReference>
<name>A0A926EE91_9FIRM</name>
<comment type="pathway">
    <text evidence="3 17 18">Cell wall biogenesis; peptidoglycan biosynthesis.</text>
</comment>
<keyword evidence="17 18" id="KW-0131">Cell cycle</keyword>
<dbReference type="PANTHER" id="PTHR43692:SF1">
    <property type="entry name" value="UDP-N-ACETYLMURAMOYLALANINE--D-GLUTAMATE LIGASE"/>
    <property type="match status" value="1"/>
</dbReference>
<dbReference type="InterPro" id="IPR013221">
    <property type="entry name" value="Mur_ligase_cen"/>
</dbReference>
<evidence type="ECO:0000256" key="1">
    <source>
        <dbReference type="ARBA" id="ARBA00002734"/>
    </source>
</evidence>
<comment type="catalytic activity">
    <reaction evidence="16 17 18">
        <text>UDP-N-acetyl-alpha-D-muramoyl-L-alanine + D-glutamate + ATP = UDP-N-acetyl-alpha-D-muramoyl-L-alanyl-D-glutamate + ADP + phosphate + H(+)</text>
        <dbReference type="Rhea" id="RHEA:16429"/>
        <dbReference type="ChEBI" id="CHEBI:15378"/>
        <dbReference type="ChEBI" id="CHEBI:29986"/>
        <dbReference type="ChEBI" id="CHEBI:30616"/>
        <dbReference type="ChEBI" id="CHEBI:43474"/>
        <dbReference type="ChEBI" id="CHEBI:83898"/>
        <dbReference type="ChEBI" id="CHEBI:83900"/>
        <dbReference type="ChEBI" id="CHEBI:456216"/>
        <dbReference type="EC" id="6.3.2.9"/>
    </reaction>
</comment>
<keyword evidence="8 17" id="KW-0436">Ligase</keyword>
<evidence type="ECO:0000313" key="22">
    <source>
        <dbReference type="Proteomes" id="UP000660861"/>
    </source>
</evidence>
<evidence type="ECO:0000256" key="18">
    <source>
        <dbReference type="RuleBase" id="RU003664"/>
    </source>
</evidence>
<dbReference type="Pfam" id="PF02875">
    <property type="entry name" value="Mur_ligase_C"/>
    <property type="match status" value="1"/>
</dbReference>
<keyword evidence="17 18" id="KW-0132">Cell division</keyword>
<sequence length="462" mass="50857">MDSTVAQFFDQMKGRDVTFIGLGVSHRELISLFAKKGAHVTIRDRRTPEQMGEEYEKLKAQGIDFILGEHYLDKLDGDMIFRTPGMYFHHEALKKAREEGKVVTSEMEVFFDLCPAKLIAVTGSDGKTTTTTLISELLKAQGKRVHLGGNIGKPLLSHIEEMGPEDYAVVELSSFQLLSMRQSPDIAVVTNIAPNHLDVHGTMEEYIAAKKNILLHQNAFSTTVLGVDNELAASLAPDVRGKLVTFSMQGPVERGAYMDEAGDIFYADSGNVLKIMNRDAIKIPGDHNVLNFLAAISATWGLVSLENIVKIAENFGGVEHRIELVRIRDGVRWYNDSIATSPTRTIAGLNAFKQKVILIAGGYDKKIPFLPLAPKIIEKVKALILMGATADKIEDTVRGFSGFDGEKLPIYRVGSMEEAVQKAAELAVDGDIVTLSPACASFDLYQNFETRGEHFKSLVRAL</sequence>
<dbReference type="NCBIfam" id="TIGR01087">
    <property type="entry name" value="murD"/>
    <property type="match status" value="1"/>
</dbReference>
<evidence type="ECO:0000259" key="20">
    <source>
        <dbReference type="Pfam" id="PF08245"/>
    </source>
</evidence>
<dbReference type="GO" id="GO:0071555">
    <property type="term" value="P:cell wall organization"/>
    <property type="evidence" value="ECO:0007669"/>
    <property type="project" value="UniProtKB-KW"/>
</dbReference>
<keyword evidence="7 17" id="KW-0963">Cytoplasm</keyword>
<dbReference type="Gene3D" id="3.40.50.720">
    <property type="entry name" value="NAD(P)-binding Rossmann-like Domain"/>
    <property type="match status" value="1"/>
</dbReference>
<keyword evidence="11 17" id="KW-0133">Cell shape</keyword>
<dbReference type="Gene3D" id="3.40.1190.10">
    <property type="entry name" value="Mur-like, catalytic domain"/>
    <property type="match status" value="1"/>
</dbReference>
<evidence type="ECO:0000256" key="2">
    <source>
        <dbReference type="ARBA" id="ARBA00004496"/>
    </source>
</evidence>
<comment type="function">
    <text evidence="1 17 18">Cell wall formation. Catalyzes the addition of glutamate to the nucleotide precursor UDP-N-acetylmuramoyl-L-alanine (UMA).</text>
</comment>
<evidence type="ECO:0000256" key="5">
    <source>
        <dbReference type="ARBA" id="ARBA00012212"/>
    </source>
</evidence>
<dbReference type="GO" id="GO:0005524">
    <property type="term" value="F:ATP binding"/>
    <property type="evidence" value="ECO:0007669"/>
    <property type="project" value="UniProtKB-UniRule"/>
</dbReference>
<evidence type="ECO:0000256" key="7">
    <source>
        <dbReference type="ARBA" id="ARBA00022490"/>
    </source>
</evidence>
<keyword evidence="22" id="KW-1185">Reference proteome</keyword>
<evidence type="ECO:0000256" key="17">
    <source>
        <dbReference type="HAMAP-Rule" id="MF_00639"/>
    </source>
</evidence>
<evidence type="ECO:0000256" key="6">
    <source>
        <dbReference type="ARBA" id="ARBA00015655"/>
    </source>
</evidence>
<comment type="similarity">
    <text evidence="4 17">Belongs to the MurCDEF family.</text>
</comment>
<comment type="subcellular location">
    <subcellularLocation>
        <location evidence="2 17 18">Cytoplasm</location>
    </subcellularLocation>
</comment>
<evidence type="ECO:0000256" key="11">
    <source>
        <dbReference type="ARBA" id="ARBA00022960"/>
    </source>
</evidence>
<feature type="domain" description="Mur ligase central" evidence="20">
    <location>
        <begin position="121"/>
        <end position="298"/>
    </location>
</feature>
<evidence type="ECO:0000256" key="13">
    <source>
        <dbReference type="ARBA" id="ARBA00023316"/>
    </source>
</evidence>